<dbReference type="EMBL" id="JAEEGC010000114">
    <property type="protein sequence ID" value="MBV7275185.1"/>
    <property type="molecule type" value="Genomic_DNA"/>
</dbReference>
<dbReference type="CDD" id="cd02696">
    <property type="entry name" value="MurNAc-LAA"/>
    <property type="match status" value="1"/>
</dbReference>
<dbReference type="AlphaFoldDB" id="A0A949U0N4"/>
<dbReference type="Proteomes" id="UP000694308">
    <property type="component" value="Unassembled WGS sequence"/>
</dbReference>
<evidence type="ECO:0000313" key="2">
    <source>
        <dbReference type="EMBL" id="MBV7275185.1"/>
    </source>
</evidence>
<dbReference type="GO" id="GO:0009253">
    <property type="term" value="P:peptidoglycan catabolic process"/>
    <property type="evidence" value="ECO:0007669"/>
    <property type="project" value="InterPro"/>
</dbReference>
<name>A0A949U0N4_9CLOT</name>
<proteinExistence type="predicted"/>
<evidence type="ECO:0000313" key="3">
    <source>
        <dbReference type="Proteomes" id="UP000694308"/>
    </source>
</evidence>
<dbReference type="InterPro" id="IPR002508">
    <property type="entry name" value="MurNAc-LAA_cat"/>
</dbReference>
<dbReference type="RefSeq" id="WP_218322241.1">
    <property type="nucleotide sequence ID" value="NZ_JAEEGC010000114.1"/>
</dbReference>
<gene>
    <name evidence="2" type="ORF">I6U48_19990</name>
</gene>
<feature type="domain" description="MurNAc-LAA" evidence="1">
    <location>
        <begin position="391"/>
        <end position="501"/>
    </location>
</feature>
<reference evidence="2" key="1">
    <citation type="submission" date="2020-12" db="EMBL/GenBank/DDBJ databases">
        <title>Clostridium thailandense sp. nov., a novel acetogenic bacterium isolated from peat land soil in Thailand.</title>
        <authorList>
            <person name="Chaikitkaew S."/>
            <person name="Birkeland N.K."/>
        </authorList>
    </citation>
    <scope>NUCLEOTIDE SEQUENCE</scope>
    <source>
        <strain evidence="2">PL3</strain>
    </source>
</reference>
<evidence type="ECO:0000259" key="1">
    <source>
        <dbReference type="SMART" id="SM00646"/>
    </source>
</evidence>
<dbReference type="InterPro" id="IPR007253">
    <property type="entry name" value="Cell_wall-bd_2"/>
</dbReference>
<protein>
    <submittedName>
        <fullName evidence="2">Cell wall-binding repeat-containing protein</fullName>
    </submittedName>
</protein>
<dbReference type="PANTHER" id="PTHR30032">
    <property type="entry name" value="N-ACETYLMURAMOYL-L-ALANINE AMIDASE-RELATED"/>
    <property type="match status" value="1"/>
</dbReference>
<accession>A0A949U0N4</accession>
<organism evidence="2 3">
    <name type="scientific">Clostridium thailandense</name>
    <dbReference type="NCBI Taxonomy" id="2794346"/>
    <lineage>
        <taxon>Bacteria</taxon>
        <taxon>Bacillati</taxon>
        <taxon>Bacillota</taxon>
        <taxon>Clostridia</taxon>
        <taxon>Eubacteriales</taxon>
        <taxon>Clostridiaceae</taxon>
        <taxon>Clostridium</taxon>
    </lineage>
</organism>
<dbReference type="GO" id="GO:0008745">
    <property type="term" value="F:N-acetylmuramoyl-L-alanine amidase activity"/>
    <property type="evidence" value="ECO:0007669"/>
    <property type="project" value="InterPro"/>
</dbReference>
<sequence length="506" mass="53953">MFSRRNFLLIFLATLFIVFLPNIKAVAAPSTQRLGGNDRYETAVKVSQNMWSSSQYVILVSGKDFPDALSSATLAKKYNAPILLIEGTNIGTIIKNEILRIGVKNAIIVGGTGVISTKVDSQLQSMGIKSTRVQGKDRYETSLAVAKLIGTDNGIVLASGENFPDAVSVAPIAAAKQMPILLTPKDKLPDETYQVINNSKVSKLYIVGGTGAISNSAISKLANYKRLSGQDRYETNSAIINEFISNINFSTVYVANGEGFADALSGSAAAAKTSSPVILVHNSNSSQQSIVRNNIKSVHNIDVLGGEAVLPLRIVQNLINDSVIIAVDAGHGGYDSGAVGPNGTYEKNVTLQIALKLGKILEENNMNVVYTRTSDNVSWPSEVGKDLQTRCDISDNAGADYFVAIHANSAENPAARGIETYYCNGSEKGAKLAGTIQQELISLTGLLDRGIKTANYYVLKNTAAPSVLVEVGFISNPTEENLLSTDSFQNKLAQAIANGIIKTVIQ</sequence>
<dbReference type="SMART" id="SM00646">
    <property type="entry name" value="Ami_3"/>
    <property type="match status" value="1"/>
</dbReference>
<dbReference type="PANTHER" id="PTHR30032:SF8">
    <property type="entry name" value="GERMINATION-SPECIFIC N-ACETYLMURAMOYL-L-ALANINE AMIDASE"/>
    <property type="match status" value="1"/>
</dbReference>
<dbReference type="InterPro" id="IPR051922">
    <property type="entry name" value="Bact_Sporulation_Assoc"/>
</dbReference>
<comment type="caution">
    <text evidence="2">The sequence shown here is derived from an EMBL/GenBank/DDBJ whole genome shotgun (WGS) entry which is preliminary data.</text>
</comment>
<keyword evidence="3" id="KW-1185">Reference proteome</keyword>
<dbReference type="Pfam" id="PF01520">
    <property type="entry name" value="Amidase_3"/>
    <property type="match status" value="1"/>
</dbReference>
<dbReference type="Pfam" id="PF04122">
    <property type="entry name" value="CW_binding_2"/>
    <property type="match status" value="3"/>
</dbReference>